<gene>
    <name evidence="3" type="ORF">J2X09_000327</name>
</gene>
<dbReference type="EMBL" id="JAVDWE010000001">
    <property type="protein sequence ID" value="MDR7092604.1"/>
    <property type="molecule type" value="Genomic_DNA"/>
</dbReference>
<dbReference type="Pfam" id="PF00903">
    <property type="entry name" value="Glyoxalase"/>
    <property type="match status" value="1"/>
</dbReference>
<comment type="caution">
    <text evidence="3">The sequence shown here is derived from an EMBL/GenBank/DDBJ whole genome shotgun (WGS) entry which is preliminary data.</text>
</comment>
<dbReference type="Gene3D" id="3.10.180.10">
    <property type="entry name" value="2,3-Dihydroxybiphenyl 1,2-Dioxygenase, domain 1"/>
    <property type="match status" value="1"/>
</dbReference>
<dbReference type="Proteomes" id="UP001265550">
    <property type="component" value="Unassembled WGS sequence"/>
</dbReference>
<evidence type="ECO:0000256" key="1">
    <source>
        <dbReference type="SAM" id="MobiDB-lite"/>
    </source>
</evidence>
<keyword evidence="4" id="KW-1185">Reference proteome</keyword>
<dbReference type="PROSITE" id="PS51819">
    <property type="entry name" value="VOC"/>
    <property type="match status" value="1"/>
</dbReference>
<protein>
    <submittedName>
        <fullName evidence="3">Catechol 2,3-dioxygenase-like lactoylglutathione lyase family enzyme</fullName>
    </submittedName>
</protein>
<dbReference type="InterPro" id="IPR037523">
    <property type="entry name" value="VOC_core"/>
</dbReference>
<sequence length="124" mass="13549">MSIHSIHHVQLGFPAGQQALVRHFYGELLGLKEFRLGTGNTLRFYAASQRVDLVPVPNWTASPSPSHLAFEVQNLPGFRARLLDAGLEIDESQPLAGHLRFRVNDPAGNPIEFLEPDPSQGGAA</sequence>
<organism evidence="3 4">
    <name type="scientific">Hydrogenophaga laconesensis</name>
    <dbReference type="NCBI Taxonomy" id="1805971"/>
    <lineage>
        <taxon>Bacteria</taxon>
        <taxon>Pseudomonadati</taxon>
        <taxon>Pseudomonadota</taxon>
        <taxon>Betaproteobacteria</taxon>
        <taxon>Burkholderiales</taxon>
        <taxon>Comamonadaceae</taxon>
        <taxon>Hydrogenophaga</taxon>
    </lineage>
</organism>
<dbReference type="SUPFAM" id="SSF54593">
    <property type="entry name" value="Glyoxalase/Bleomycin resistance protein/Dihydroxybiphenyl dioxygenase"/>
    <property type="match status" value="1"/>
</dbReference>
<feature type="domain" description="VOC" evidence="2">
    <location>
        <begin position="5"/>
        <end position="116"/>
    </location>
</feature>
<evidence type="ECO:0000313" key="4">
    <source>
        <dbReference type="Proteomes" id="UP001265550"/>
    </source>
</evidence>
<proteinExistence type="predicted"/>
<evidence type="ECO:0000313" key="3">
    <source>
        <dbReference type="EMBL" id="MDR7092604.1"/>
    </source>
</evidence>
<accession>A0ABU1V570</accession>
<reference evidence="3 4" key="1">
    <citation type="submission" date="2023-07" db="EMBL/GenBank/DDBJ databases">
        <title>Sorghum-associated microbial communities from plants grown in Nebraska, USA.</title>
        <authorList>
            <person name="Schachtman D."/>
        </authorList>
    </citation>
    <scope>NUCLEOTIDE SEQUENCE [LARGE SCALE GENOMIC DNA]</scope>
    <source>
        <strain evidence="3 4">BE240</strain>
    </source>
</reference>
<evidence type="ECO:0000259" key="2">
    <source>
        <dbReference type="PROSITE" id="PS51819"/>
    </source>
</evidence>
<dbReference type="RefSeq" id="WP_204731611.1">
    <property type="nucleotide sequence ID" value="NZ_JAVDWE010000001.1"/>
</dbReference>
<dbReference type="InterPro" id="IPR004360">
    <property type="entry name" value="Glyas_Fos-R_dOase_dom"/>
</dbReference>
<name>A0ABU1V570_9BURK</name>
<dbReference type="InterPro" id="IPR029068">
    <property type="entry name" value="Glyas_Bleomycin-R_OHBP_Dase"/>
</dbReference>
<feature type="region of interest" description="Disordered" evidence="1">
    <location>
        <begin position="105"/>
        <end position="124"/>
    </location>
</feature>